<sequence length="987" mass="110425">MTSTKHSGQEVNQCIKDIRAQTIEQVRALETRTEVENAILCDISDFLKKRAEIEAEYASKLDKLAKSAMLKHKNEKTKRQNWPMFTVCSLWQQLVDHTKEEARQRSVTVDVFGTQIPQAIASRTTLNAKIIKKVKEIILSEHSDVYRVLEELCKAMSDYHKLFTAANAAKFKLQAAEAEKQKNEKSAKKQKALDKQLQKFEAARAVCNRSRNEYLLSIEAANAALYQYYANDLSDFIDCTNVGYEFWMNMVLTNIIAARKAVCQQEMNSLANLSSFRESFDTDFDKHRFFESNSSIFQLPKSFDFKRGAGEQINQIVTASPLGEELELRGNQIKKRLEIITKESEQCLADLEQQANHLKTLISTSVLLEITPEGLQDNRPQKEVTDRSIEETCFVYIDIFRRHLLNGNLISRLESRITAIDNAIKNNDFGVDRNNLSTTGTQSPMFSEELSQRLRIKKRGSSTNDYSPDNPFSNKKPKLFGGSLDEYLNTTGEQIPSVVLSCIRVLSQHGLHHQGLFRISGSTNEINLMKEAFENGEDPLVNVSSPSDMNSVACLLKCYFRELREPLFPVCLFDQFTACAKAPDFLVQVLPLMSKLSRGRYLVLRYLFAFLNDLSHYSDENMMDSSNLAICFGPTLLPTPEDKNQVLYQNLVNDLVRNLIEKHEQVFSLEIPGPKYHVFDDGIAFADDGEEPFGTMTTESEFTVHNVYSTSQMMTNSFHGLPSEHNGLPGRDKRIAAAAAAIVQNRRSMYGDSSNGVMSPIMTSYEDGDERRILSPRTIKTLNLNPIATMSASSTAGRTSLSGESTSSSNNQKENGVVSASDSPNRKGTIIKSISVLQERVSIDNGSLLTTTQSVQNKSPALPSTSSSQSISTNSGRIRIPGKMRSTALTAQITYEDKEDPTNISSFGNNVFSNGKTTPISTASSSSSPRILSAFSGSTSEEQLLDNNYAVEVNQKSQQQIFSIIHLQFIKSPIKLKYVGIITLRCP</sequence>
<organism evidence="1 2">
    <name type="scientific">Panagrolaimus sp. JU765</name>
    <dbReference type="NCBI Taxonomy" id="591449"/>
    <lineage>
        <taxon>Eukaryota</taxon>
        <taxon>Metazoa</taxon>
        <taxon>Ecdysozoa</taxon>
        <taxon>Nematoda</taxon>
        <taxon>Chromadorea</taxon>
        <taxon>Rhabditida</taxon>
        <taxon>Tylenchina</taxon>
        <taxon>Panagrolaimomorpha</taxon>
        <taxon>Panagrolaimoidea</taxon>
        <taxon>Panagrolaimidae</taxon>
        <taxon>Panagrolaimus</taxon>
    </lineage>
</organism>
<name>A0AC34QKD6_9BILA</name>
<evidence type="ECO:0000313" key="2">
    <source>
        <dbReference type="WBParaSite" id="JU765_v2.g17022.t1"/>
    </source>
</evidence>
<dbReference type="WBParaSite" id="JU765_v2.g17022.t1">
    <property type="protein sequence ID" value="JU765_v2.g17022.t1"/>
    <property type="gene ID" value="JU765_v2.g17022"/>
</dbReference>
<accession>A0AC34QKD6</accession>
<dbReference type="Proteomes" id="UP000887576">
    <property type="component" value="Unplaced"/>
</dbReference>
<protein>
    <submittedName>
        <fullName evidence="2">Uncharacterized protein</fullName>
    </submittedName>
</protein>
<reference evidence="2" key="1">
    <citation type="submission" date="2022-11" db="UniProtKB">
        <authorList>
            <consortium name="WormBaseParasite"/>
        </authorList>
    </citation>
    <scope>IDENTIFICATION</scope>
</reference>
<evidence type="ECO:0000313" key="1">
    <source>
        <dbReference type="Proteomes" id="UP000887576"/>
    </source>
</evidence>
<proteinExistence type="predicted"/>